<organism evidence="2">
    <name type="scientific">Ostreococcus sp. 'lucimarinus'</name>
    <dbReference type="NCBI Taxonomy" id="242159"/>
    <lineage>
        <taxon>Eukaryota</taxon>
        <taxon>Viridiplantae</taxon>
        <taxon>Chlorophyta</taxon>
        <taxon>Mamiellophyceae</taxon>
        <taxon>Mamiellales</taxon>
        <taxon>Bathycoccaceae</taxon>
        <taxon>Ostreococcus</taxon>
    </lineage>
</organism>
<accession>A0A7R9T5H9</accession>
<evidence type="ECO:0000256" key="1">
    <source>
        <dbReference type="SAM" id="MobiDB-lite"/>
    </source>
</evidence>
<sequence>MKRAAATESTEMVDDCDFVRELPGASGGLEEATLAAMRGVSLGDACAAAGARTLARETRDGDAVIDRDAVAATTERALDAAMREKVLVLERYEGRVHSVKAKEGSVQGAFQRAVFAKKLHERITTRVREEVRRRAESDLRTARRAAQERQLSGRRDAKAAMDAKREAPHKPWFLLETPKDEQMRLRKAAMVDAANAEAGADAGADASSSSWTMPGNVTIEPVPDTTDESVLGAVRMCIYMVQSHPRPIQKVLDYLFGYSPAVDGEDLEEIDAYSKGLPVSRGRMPADLAYSYAANLDKTLGERDKVALKTLIKDVKEEWSSHIKAGFDAVKELESTPLDSAEDIRVQNRDSWLRAMFPTLDWPTRNERNYKFMEHLREQQALDARTAVSTSRPVPLALSRANRAKQAQEQIQTYDLGGSKIHYSKDGVPIIAPDGFFPKANTAPSKRAETARIRLAASDAERRLAERRRL</sequence>
<dbReference type="AlphaFoldDB" id="A0A7R9T5H9"/>
<reference evidence="2" key="1">
    <citation type="submission" date="2021-01" db="EMBL/GenBank/DDBJ databases">
        <authorList>
            <person name="Corre E."/>
            <person name="Pelletier E."/>
            <person name="Niang G."/>
            <person name="Scheremetjew M."/>
            <person name="Finn R."/>
            <person name="Kale V."/>
            <person name="Holt S."/>
            <person name="Cochrane G."/>
            <person name="Meng A."/>
            <person name="Brown T."/>
            <person name="Cohen L."/>
        </authorList>
    </citation>
    <scope>NUCLEOTIDE SEQUENCE</scope>
    <source>
        <strain evidence="2">Clade-A-BCC118000</strain>
    </source>
</reference>
<feature type="region of interest" description="Disordered" evidence="1">
    <location>
        <begin position="132"/>
        <end position="165"/>
    </location>
</feature>
<name>A0A7R9T5H9_9CHLO</name>
<dbReference type="EMBL" id="HBDX01007484">
    <property type="protein sequence ID" value="CAD8225705.1"/>
    <property type="molecule type" value="Transcribed_RNA"/>
</dbReference>
<gene>
    <name evidence="2" type="ORF">OLUC0939_LOCUS6445</name>
</gene>
<feature type="region of interest" description="Disordered" evidence="1">
    <location>
        <begin position="200"/>
        <end position="224"/>
    </location>
</feature>
<evidence type="ECO:0000313" key="2">
    <source>
        <dbReference type="EMBL" id="CAD8225705.1"/>
    </source>
</evidence>
<protein>
    <submittedName>
        <fullName evidence="2">Uncharacterized protein</fullName>
    </submittedName>
</protein>
<proteinExistence type="predicted"/>
<feature type="compositionally biased region" description="Low complexity" evidence="1">
    <location>
        <begin position="200"/>
        <end position="210"/>
    </location>
</feature>